<evidence type="ECO:0000256" key="1">
    <source>
        <dbReference type="SAM" id="MobiDB-lite"/>
    </source>
</evidence>
<gene>
    <name evidence="2" type="ORF">HAX54_052599</name>
</gene>
<evidence type="ECO:0000313" key="2">
    <source>
        <dbReference type="EMBL" id="MCE3052428.1"/>
    </source>
</evidence>
<accession>A0ABS8WSE6</accession>
<feature type="region of interest" description="Disordered" evidence="1">
    <location>
        <begin position="1"/>
        <end position="21"/>
    </location>
</feature>
<name>A0ABS8WSE6_DATST</name>
<sequence>MISEDLKVLQPPEPPVAPNQATYYKSRGNVAKVKVEIDMLKHRLDQIWLGYKRMDGTDDGKWLDIEYDKQAEVVQKIQEPGKDEVAMWKEQSRKGIIIKEPVDNSKSKKILEVLGKGKEKIHEAAHKYYMIQNEQYNMEKNANKKRRKRNRNRNTRVNSEIEQGNNVKQTTEAENGQTSGIKKDPNLNSNIQDKTQSKQWNTTNIMAVDSQNIRQQNYNREEIIKQEDKKVQDKNPDHPIDT</sequence>
<comment type="caution">
    <text evidence="2">The sequence shown here is derived from an EMBL/GenBank/DDBJ whole genome shotgun (WGS) entry which is preliminary data.</text>
</comment>
<feature type="region of interest" description="Disordered" evidence="1">
    <location>
        <begin position="136"/>
        <end position="242"/>
    </location>
</feature>
<protein>
    <submittedName>
        <fullName evidence="2">Uncharacterized protein</fullName>
    </submittedName>
</protein>
<keyword evidence="3" id="KW-1185">Reference proteome</keyword>
<feature type="compositionally biased region" description="Basic and acidic residues" evidence="1">
    <location>
        <begin position="219"/>
        <end position="242"/>
    </location>
</feature>
<evidence type="ECO:0000313" key="3">
    <source>
        <dbReference type="Proteomes" id="UP000823775"/>
    </source>
</evidence>
<dbReference type="EMBL" id="JACEIK010009583">
    <property type="protein sequence ID" value="MCE3052428.1"/>
    <property type="molecule type" value="Genomic_DNA"/>
</dbReference>
<organism evidence="2 3">
    <name type="scientific">Datura stramonium</name>
    <name type="common">Jimsonweed</name>
    <name type="synonym">Common thornapple</name>
    <dbReference type="NCBI Taxonomy" id="4076"/>
    <lineage>
        <taxon>Eukaryota</taxon>
        <taxon>Viridiplantae</taxon>
        <taxon>Streptophyta</taxon>
        <taxon>Embryophyta</taxon>
        <taxon>Tracheophyta</taxon>
        <taxon>Spermatophyta</taxon>
        <taxon>Magnoliopsida</taxon>
        <taxon>eudicotyledons</taxon>
        <taxon>Gunneridae</taxon>
        <taxon>Pentapetalae</taxon>
        <taxon>asterids</taxon>
        <taxon>lamiids</taxon>
        <taxon>Solanales</taxon>
        <taxon>Solanaceae</taxon>
        <taxon>Solanoideae</taxon>
        <taxon>Datureae</taxon>
        <taxon>Datura</taxon>
    </lineage>
</organism>
<dbReference type="Proteomes" id="UP000823775">
    <property type="component" value="Unassembled WGS sequence"/>
</dbReference>
<reference evidence="2 3" key="1">
    <citation type="journal article" date="2021" name="BMC Genomics">
        <title>Datura genome reveals duplications of psychoactive alkaloid biosynthetic genes and high mutation rate following tissue culture.</title>
        <authorList>
            <person name="Rajewski A."/>
            <person name="Carter-House D."/>
            <person name="Stajich J."/>
            <person name="Litt A."/>
        </authorList>
    </citation>
    <scope>NUCLEOTIDE SEQUENCE [LARGE SCALE GENOMIC DNA]</scope>
    <source>
        <strain evidence="2">AR-01</strain>
    </source>
</reference>
<feature type="non-terminal residue" evidence="2">
    <location>
        <position position="242"/>
    </location>
</feature>
<feature type="compositionally biased region" description="Polar residues" evidence="1">
    <location>
        <begin position="160"/>
        <end position="218"/>
    </location>
</feature>
<proteinExistence type="predicted"/>
<feature type="compositionally biased region" description="Basic residues" evidence="1">
    <location>
        <begin position="143"/>
        <end position="154"/>
    </location>
</feature>